<protein>
    <submittedName>
        <fullName evidence="1">WD repeat-containing protein 19</fullName>
    </submittedName>
</protein>
<comment type="caution">
    <text evidence="1">The sequence shown here is derived from an EMBL/GenBank/DDBJ whole genome shotgun (WGS) entry which is preliminary data.</text>
</comment>
<dbReference type="AlphaFoldDB" id="A0A5B7HTW1"/>
<organism evidence="1 2">
    <name type="scientific">Portunus trituberculatus</name>
    <name type="common">Swimming crab</name>
    <name type="synonym">Neptunus trituberculatus</name>
    <dbReference type="NCBI Taxonomy" id="210409"/>
    <lineage>
        <taxon>Eukaryota</taxon>
        <taxon>Metazoa</taxon>
        <taxon>Ecdysozoa</taxon>
        <taxon>Arthropoda</taxon>
        <taxon>Crustacea</taxon>
        <taxon>Multicrustacea</taxon>
        <taxon>Malacostraca</taxon>
        <taxon>Eumalacostraca</taxon>
        <taxon>Eucarida</taxon>
        <taxon>Decapoda</taxon>
        <taxon>Pleocyemata</taxon>
        <taxon>Brachyura</taxon>
        <taxon>Eubrachyura</taxon>
        <taxon>Portunoidea</taxon>
        <taxon>Portunidae</taxon>
        <taxon>Portuninae</taxon>
        <taxon>Portunus</taxon>
    </lineage>
</organism>
<accession>A0A5B7HTW1</accession>
<sequence>MHAVKHLIRAAQSTSTEDSESIQMAIDVVAAADDDGLTRQLIDFLMGEVDGIPKVKTHHYLYYLNHHSVISSSLPSSATHVETLDIRHKLLSPHCSLLRNCVLMSHMLHFK</sequence>
<evidence type="ECO:0000313" key="1">
    <source>
        <dbReference type="EMBL" id="MPC72687.1"/>
    </source>
</evidence>
<dbReference type="EMBL" id="VSRR010035215">
    <property type="protein sequence ID" value="MPC72687.1"/>
    <property type="molecule type" value="Genomic_DNA"/>
</dbReference>
<evidence type="ECO:0000313" key="2">
    <source>
        <dbReference type="Proteomes" id="UP000324222"/>
    </source>
</evidence>
<name>A0A5B7HTW1_PORTR</name>
<proteinExistence type="predicted"/>
<dbReference type="OrthoDB" id="10250638at2759"/>
<keyword evidence="2" id="KW-1185">Reference proteome</keyword>
<dbReference type="Proteomes" id="UP000324222">
    <property type="component" value="Unassembled WGS sequence"/>
</dbReference>
<reference evidence="1" key="1">
    <citation type="submission" date="2019-05" db="EMBL/GenBank/DDBJ databases">
        <title>Another draft genome of Portunus trituberculatus and its Hox gene families provides insights of decapod evolution.</title>
        <authorList>
            <person name="Jeong J.-H."/>
            <person name="Song I."/>
            <person name="Kim S."/>
            <person name="Choi T."/>
            <person name="Kim D."/>
            <person name="Ryu S."/>
            <person name="Kim W."/>
        </authorList>
    </citation>
    <scope>NUCLEOTIDE SEQUENCE [LARGE SCALE GENOMIC DNA]</scope>
    <source>
        <tissue evidence="1">Muscle</tissue>
    </source>
</reference>
<gene>
    <name evidence="1" type="primary">Wdr19_0</name>
    <name evidence="1" type="ORF">E2C01_066999</name>
</gene>